<dbReference type="SUPFAM" id="SSF55550">
    <property type="entry name" value="SH2 domain"/>
    <property type="match status" value="1"/>
</dbReference>
<feature type="compositionally biased region" description="Basic and acidic residues" evidence="1">
    <location>
        <begin position="547"/>
        <end position="566"/>
    </location>
</feature>
<dbReference type="AlphaFoldDB" id="A0AAE1AUC4"/>
<dbReference type="Gene3D" id="3.30.505.10">
    <property type="entry name" value="SH2 domain"/>
    <property type="match status" value="1"/>
</dbReference>
<proteinExistence type="predicted"/>
<name>A0AAE1AUC4_9GAST</name>
<reference evidence="2" key="1">
    <citation type="journal article" date="2023" name="G3 (Bethesda)">
        <title>A reference genome for the long-term kleptoplast-retaining sea slug Elysia crispata morphotype clarki.</title>
        <authorList>
            <person name="Eastman K.E."/>
            <person name="Pendleton A.L."/>
            <person name="Shaikh M.A."/>
            <person name="Suttiyut T."/>
            <person name="Ogas R."/>
            <person name="Tomko P."/>
            <person name="Gavelis G."/>
            <person name="Widhalm J.R."/>
            <person name="Wisecaver J.H."/>
        </authorList>
    </citation>
    <scope>NUCLEOTIDE SEQUENCE</scope>
    <source>
        <strain evidence="2">ECLA1</strain>
    </source>
</reference>
<feature type="compositionally biased region" description="Basic and acidic residues" evidence="1">
    <location>
        <begin position="506"/>
        <end position="516"/>
    </location>
</feature>
<feature type="region of interest" description="Disordered" evidence="1">
    <location>
        <begin position="591"/>
        <end position="626"/>
    </location>
</feature>
<accession>A0AAE1AUC4</accession>
<feature type="region of interest" description="Disordered" evidence="1">
    <location>
        <begin position="506"/>
        <end position="579"/>
    </location>
</feature>
<feature type="region of interest" description="Disordered" evidence="1">
    <location>
        <begin position="642"/>
        <end position="665"/>
    </location>
</feature>
<evidence type="ECO:0000256" key="1">
    <source>
        <dbReference type="SAM" id="MobiDB-lite"/>
    </source>
</evidence>
<evidence type="ECO:0000313" key="2">
    <source>
        <dbReference type="EMBL" id="KAK3794028.1"/>
    </source>
</evidence>
<gene>
    <name evidence="2" type="ORF">RRG08_028461</name>
</gene>
<feature type="compositionally biased region" description="Low complexity" evidence="1">
    <location>
        <begin position="650"/>
        <end position="659"/>
    </location>
</feature>
<dbReference type="CDD" id="cd00173">
    <property type="entry name" value="SH2"/>
    <property type="match status" value="1"/>
</dbReference>
<dbReference type="InterPro" id="IPR036860">
    <property type="entry name" value="SH2_dom_sf"/>
</dbReference>
<dbReference type="EMBL" id="JAWDGP010001156">
    <property type="protein sequence ID" value="KAK3794028.1"/>
    <property type="molecule type" value="Genomic_DNA"/>
</dbReference>
<protein>
    <recommendedName>
        <fullName evidence="4">SH2 domain-containing protein</fullName>
    </recommendedName>
</protein>
<evidence type="ECO:0008006" key="4">
    <source>
        <dbReference type="Google" id="ProtNLM"/>
    </source>
</evidence>
<dbReference type="Proteomes" id="UP001283361">
    <property type="component" value="Unassembled WGS sequence"/>
</dbReference>
<comment type="caution">
    <text evidence="2">The sequence shown here is derived from an EMBL/GenBank/DDBJ whole genome shotgun (WGS) entry which is preliminary data.</text>
</comment>
<evidence type="ECO:0000313" key="3">
    <source>
        <dbReference type="Proteomes" id="UP001283361"/>
    </source>
</evidence>
<organism evidence="2 3">
    <name type="scientific">Elysia crispata</name>
    <name type="common">lettuce slug</name>
    <dbReference type="NCBI Taxonomy" id="231223"/>
    <lineage>
        <taxon>Eukaryota</taxon>
        <taxon>Metazoa</taxon>
        <taxon>Spiralia</taxon>
        <taxon>Lophotrochozoa</taxon>
        <taxon>Mollusca</taxon>
        <taxon>Gastropoda</taxon>
        <taxon>Heterobranchia</taxon>
        <taxon>Euthyneura</taxon>
        <taxon>Panpulmonata</taxon>
        <taxon>Sacoglossa</taxon>
        <taxon>Placobranchoidea</taxon>
        <taxon>Plakobranchidae</taxon>
        <taxon>Elysia</taxon>
    </lineage>
</organism>
<feature type="compositionally biased region" description="Polar residues" evidence="1">
    <location>
        <begin position="614"/>
        <end position="626"/>
    </location>
</feature>
<sequence>MTTAAVSPPALACEFLTLTPEELRTEASLLSPDVVSRLASVLETHQLTLSRDLGLSMNGPVDHELWAWCRKPGSTVFVLASVLKSLGLQACFAWIHTDIEEHLMRLHLAIEGAAAFTPGGVDGTEQPQFQQVSTNSQFSIRLALETHLGDDLTRFQIIGPASWVTWDTPASYLRGRQLTLRYTNETQSKENQAFSLESESTKLKKLHHDDEDSTDVKKLFMHENGFLGSGETFVKGVSHYDRDPEAGSEYNGDRVSKLGGSLGSEVEAYSFSATSLKHVIRSVESKQIDDDDDEIQLKHTSQHETYVKEIYVDVTQDSYEESFMPTYSNNPTPMDSTEQREGELGLSESVIAHAPGTIHNPNLDTFNEPFLPHFSNATSKLPISIENIHQEISDSKNLPNKDMPKPHCQALDGKPDSLVVDSDQSSQVCSKPVQPSLANVPNLSLLDTSSCMTEMSMDSNFPPSEEKRNNLNCISVSTATSLFKANCLDSPRNSAVSLAERMQFEFRDMSPEEGDKSNSNNQILDGRDGEDGIGSIEDDDGVGGCSKDFEDHNRDDVLDDHNDGDGGKAQLEISNGQQCDHQTIVKSLPAEALPMPSPPIKRQKSNDLIPSDNLALQPTGISEGINTGAQNLHSAEAQPELNSNNAHYGQQDSVSISQDSSHELFPPKDNLLRYTPPPPYLGRIPPFQPPPYSSVAQNLNGCPNPSISQFSRSSQPMLSNPPNNKAEIISYTNVPGHLSAPAQLPAQHGRVPSTIHYMTMSGPEPATNTAKVMAEIPLPTPCSSSHSQNAMLNRSHNVTSPSENPPFVPNFYQGSSATNIPGAIMGNVFPVNPTDFRPSRPVNSFNGPQEPPFHPAPHVTRANRQNTPLTAPAARHKGPLVPNTRNVVQQCERFHERSHPAAADVAAEEESEHYVYPDQAGAVGGAVRQPRLPLRSRISLEDELRELPGWCPDVNGDNIQEIMRDFQRQDGAFIIWRSRRHNKFVITVSHQGKLIHLLVMELPPRSRDGGPVYYLFEKDGVRTDSILGLFRHYQRQGIRMYITSQEGWQHLEHIQLRGAIKVRMQRRRR</sequence>
<keyword evidence="3" id="KW-1185">Reference proteome</keyword>